<evidence type="ECO:0000313" key="7">
    <source>
        <dbReference type="EMBL" id="ALA97480.1"/>
    </source>
</evidence>
<dbReference type="GO" id="GO:0008234">
    <property type="term" value="F:cysteine-type peptidase activity"/>
    <property type="evidence" value="ECO:0007669"/>
    <property type="project" value="UniProtKB-KW"/>
</dbReference>
<dbReference type="AlphaFoldDB" id="A0A0K2JFV6"/>
<proteinExistence type="inferred from homology"/>
<keyword evidence="2" id="KW-0645">Protease</keyword>
<dbReference type="Proteomes" id="UP000062963">
    <property type="component" value="Chromosome"/>
</dbReference>
<evidence type="ECO:0000313" key="8">
    <source>
        <dbReference type="Proteomes" id="UP000062963"/>
    </source>
</evidence>
<protein>
    <recommendedName>
        <fullName evidence="6">Ribosomal processing cysteine protease Prp</fullName>
    </recommendedName>
</protein>
<reference evidence="7 8" key="1">
    <citation type="journal article" date="2015" name="Genome Announc.">
        <title>Complete Genome Sequence of Spiroplasma kunkelii Strain CR2-3x, Causal Agent of Corn Stunt Disease in Zea mays L.</title>
        <authorList>
            <person name="Davis R.E."/>
            <person name="Shao J."/>
            <person name="Dally E.L."/>
            <person name="Zhao Y."/>
            <person name="Gasparich G.E."/>
            <person name="Gaynor B.J."/>
            <person name="Athey J.C."/>
            <person name="Harrison N.A."/>
            <person name="Donofrio N."/>
        </authorList>
    </citation>
    <scope>NUCLEOTIDE SEQUENCE [LARGE SCALE GENOMIC DNA]</scope>
    <source>
        <strain evidence="7 8">CR2-3x</strain>
    </source>
</reference>
<evidence type="ECO:0000256" key="3">
    <source>
        <dbReference type="ARBA" id="ARBA00022801"/>
    </source>
</evidence>
<gene>
    <name evidence="7" type="ORF">SKUN_00587</name>
</gene>
<dbReference type="Pfam" id="PF04327">
    <property type="entry name" value="Peptidase_Prp"/>
    <property type="match status" value="1"/>
</dbReference>
<dbReference type="PANTHER" id="PTHR39178">
    <property type="entry name" value="HYPOTHETICAL RIBOSOME-ASSOCIATED PROTEIN"/>
    <property type="match status" value="1"/>
</dbReference>
<dbReference type="PANTHER" id="PTHR39178:SF1">
    <property type="entry name" value="RIBOSOMAL-PROCESSING CYSTEINE PROTEASE PRP"/>
    <property type="match status" value="1"/>
</dbReference>
<dbReference type="STRING" id="273035.SKUN_00587"/>
<dbReference type="PATRIC" id="fig|273035.7.peg.703"/>
<accession>A0A0K2JFV6</accession>
<comment type="similarity">
    <text evidence="5">Belongs to the Prp family.</text>
</comment>
<dbReference type="EMBL" id="CP010899">
    <property type="protein sequence ID" value="ALA97480.1"/>
    <property type="molecule type" value="Genomic_DNA"/>
</dbReference>
<evidence type="ECO:0000256" key="1">
    <source>
        <dbReference type="ARBA" id="ARBA00022517"/>
    </source>
</evidence>
<dbReference type="RefSeq" id="WP_053390747.1">
    <property type="nucleotide sequence ID" value="NZ_CP010899.1"/>
</dbReference>
<evidence type="ECO:0000256" key="5">
    <source>
        <dbReference type="ARBA" id="ARBA00044503"/>
    </source>
</evidence>
<keyword evidence="1" id="KW-0690">Ribosome biogenesis</keyword>
<sequence length="104" mass="11737">MIKIIITKTEKKIKKIEITGHAKAAEYGKDLVCAAITGIVIGSLNAIDQIKPNSCQFIVKEGLIIITVKNNSADLQVMLQTIYYQFLTIYQQYQKFISVKEVEE</sequence>
<keyword evidence="3" id="KW-0378">Hydrolase</keyword>
<keyword evidence="4" id="KW-0788">Thiol protease</keyword>
<name>A0A0K2JFV6_SPIKU</name>
<dbReference type="GO" id="GO:0006508">
    <property type="term" value="P:proteolysis"/>
    <property type="evidence" value="ECO:0007669"/>
    <property type="project" value="UniProtKB-KW"/>
</dbReference>
<keyword evidence="8" id="KW-1185">Reference proteome</keyword>
<dbReference type="InterPro" id="IPR007422">
    <property type="entry name" value="Peptidase_Prp"/>
</dbReference>
<dbReference type="SUPFAM" id="SSF118010">
    <property type="entry name" value="TM1457-like"/>
    <property type="match status" value="1"/>
</dbReference>
<dbReference type="OrthoDB" id="48998at2"/>
<organism evidence="7 8">
    <name type="scientific">Spiroplasma kunkelii CR2-3x</name>
    <dbReference type="NCBI Taxonomy" id="273035"/>
    <lineage>
        <taxon>Bacteria</taxon>
        <taxon>Bacillati</taxon>
        <taxon>Mycoplasmatota</taxon>
        <taxon>Mollicutes</taxon>
        <taxon>Entomoplasmatales</taxon>
        <taxon>Spiroplasmataceae</taxon>
        <taxon>Spiroplasma</taxon>
    </lineage>
</organism>
<dbReference type="CDD" id="cd16332">
    <property type="entry name" value="Prp-like"/>
    <property type="match status" value="1"/>
</dbReference>
<dbReference type="InterPro" id="IPR036764">
    <property type="entry name" value="Peptidase_Prp_sf"/>
</dbReference>
<dbReference type="GO" id="GO:0042254">
    <property type="term" value="P:ribosome biogenesis"/>
    <property type="evidence" value="ECO:0007669"/>
    <property type="project" value="UniProtKB-KW"/>
</dbReference>
<evidence type="ECO:0000256" key="2">
    <source>
        <dbReference type="ARBA" id="ARBA00022670"/>
    </source>
</evidence>
<evidence type="ECO:0000256" key="4">
    <source>
        <dbReference type="ARBA" id="ARBA00022807"/>
    </source>
</evidence>
<evidence type="ECO:0000256" key="6">
    <source>
        <dbReference type="ARBA" id="ARBA00044538"/>
    </source>
</evidence>
<dbReference type="KEGG" id="skn:SKUN_00587"/>
<dbReference type="Gene3D" id="3.30.70.1490">
    <property type="entry name" value="Cysteine protease Prp"/>
    <property type="match status" value="1"/>
</dbReference>